<feature type="transmembrane region" description="Helical" evidence="7">
    <location>
        <begin position="7"/>
        <end position="24"/>
    </location>
</feature>
<evidence type="ECO:0000256" key="2">
    <source>
        <dbReference type="ARBA" id="ARBA00007400"/>
    </source>
</evidence>
<feature type="transmembrane region" description="Helical" evidence="7">
    <location>
        <begin position="303"/>
        <end position="325"/>
    </location>
</feature>
<protein>
    <submittedName>
        <fullName evidence="9">Acyltransferase</fullName>
    </submittedName>
</protein>
<dbReference type="GO" id="GO:0016413">
    <property type="term" value="F:O-acetyltransferase activity"/>
    <property type="evidence" value="ECO:0007669"/>
    <property type="project" value="TreeGrafter"/>
</dbReference>
<dbReference type="PANTHER" id="PTHR40074">
    <property type="entry name" value="O-ACETYLTRANSFERASE WECH"/>
    <property type="match status" value="1"/>
</dbReference>
<comment type="subcellular location">
    <subcellularLocation>
        <location evidence="1">Cell membrane</location>
        <topology evidence="1">Multi-pass membrane protein</topology>
    </subcellularLocation>
</comment>
<dbReference type="RefSeq" id="WP_113269817.1">
    <property type="nucleotide sequence ID" value="NZ_QNTU01000006.1"/>
</dbReference>
<dbReference type="GO" id="GO:0005886">
    <property type="term" value="C:plasma membrane"/>
    <property type="evidence" value="ECO:0007669"/>
    <property type="project" value="UniProtKB-SubCell"/>
</dbReference>
<feature type="transmembrane region" description="Helical" evidence="7">
    <location>
        <begin position="44"/>
        <end position="63"/>
    </location>
</feature>
<dbReference type="AlphaFoldDB" id="A0A365TPI0"/>
<evidence type="ECO:0000313" key="9">
    <source>
        <dbReference type="EMBL" id="RBI67171.1"/>
    </source>
</evidence>
<dbReference type="InterPro" id="IPR002656">
    <property type="entry name" value="Acyl_transf_3_dom"/>
</dbReference>
<keyword evidence="9" id="KW-0808">Transferase</keyword>
<feature type="transmembrane region" description="Helical" evidence="7">
    <location>
        <begin position="274"/>
        <end position="291"/>
    </location>
</feature>
<feature type="transmembrane region" description="Helical" evidence="7">
    <location>
        <begin position="175"/>
        <end position="198"/>
    </location>
</feature>
<feature type="transmembrane region" description="Helical" evidence="7">
    <location>
        <begin position="115"/>
        <end position="137"/>
    </location>
</feature>
<dbReference type="PANTHER" id="PTHR40074:SF2">
    <property type="entry name" value="O-ACETYLTRANSFERASE WECH"/>
    <property type="match status" value="1"/>
</dbReference>
<keyword evidence="4 7" id="KW-0812">Transmembrane</keyword>
<feature type="transmembrane region" description="Helical" evidence="7">
    <location>
        <begin position="244"/>
        <end position="262"/>
    </location>
</feature>
<evidence type="ECO:0000256" key="6">
    <source>
        <dbReference type="ARBA" id="ARBA00023136"/>
    </source>
</evidence>
<keyword evidence="10" id="KW-1185">Reference proteome</keyword>
<dbReference type="Pfam" id="PF01757">
    <property type="entry name" value="Acyl_transf_3"/>
    <property type="match status" value="1"/>
</dbReference>
<evidence type="ECO:0000259" key="8">
    <source>
        <dbReference type="Pfam" id="PF01757"/>
    </source>
</evidence>
<dbReference type="GO" id="GO:0009246">
    <property type="term" value="P:enterobacterial common antigen biosynthetic process"/>
    <property type="evidence" value="ECO:0007669"/>
    <property type="project" value="TreeGrafter"/>
</dbReference>
<dbReference type="Proteomes" id="UP000252204">
    <property type="component" value="Unassembled WGS sequence"/>
</dbReference>
<feature type="transmembrane region" description="Helical" evidence="7">
    <location>
        <begin position="149"/>
        <end position="169"/>
    </location>
</feature>
<evidence type="ECO:0000256" key="1">
    <source>
        <dbReference type="ARBA" id="ARBA00004651"/>
    </source>
</evidence>
<evidence type="ECO:0000313" key="10">
    <source>
        <dbReference type="Proteomes" id="UP000252204"/>
    </source>
</evidence>
<proteinExistence type="inferred from homology"/>
<evidence type="ECO:0000256" key="7">
    <source>
        <dbReference type="SAM" id="Phobius"/>
    </source>
</evidence>
<gene>
    <name evidence="9" type="ORF">DQ400_10950</name>
</gene>
<comment type="similarity">
    <text evidence="2">Belongs to the acyltransferase 3 family.</text>
</comment>
<sequence>MRKVEEIYWLRAYGCIAVFLFHLLDHVNQRLDNVATDLMRLPLVLGTPIFLFISVFVFAVRYAKSVPAGFLAQRVKYVMVPYFVYGFIYSTAEWLRRQRSDEPVGFLANAIEYYVYAGWHGYFLIIAMQFYVAYWLFTRWQLWRLNPVPWLWAACVISMAYWGLAYWFNVDWPGYLLWIAPLGWLYVFFLALVLVQHYPLARENVLVERSAWMQQMARPAWLALFVALIIAATFAGWLEFSSKEVWVIPFFVLFTLCAMRYLAGRPAPLWVRHINVYSFGIYLAHPMFFVLTDLVVEPLSLPIGVYALVLIVVGGVGSIALNKLANITTLGSMLFGKQLKVSYSNS</sequence>
<comment type="caution">
    <text evidence="9">The sequence shown here is derived from an EMBL/GenBank/DDBJ whole genome shotgun (WGS) entry which is preliminary data.</text>
</comment>
<evidence type="ECO:0000256" key="4">
    <source>
        <dbReference type="ARBA" id="ARBA00022692"/>
    </source>
</evidence>
<feature type="transmembrane region" description="Helical" evidence="7">
    <location>
        <begin position="75"/>
        <end position="95"/>
    </location>
</feature>
<dbReference type="OrthoDB" id="1072135at2"/>
<feature type="transmembrane region" description="Helical" evidence="7">
    <location>
        <begin position="219"/>
        <end position="238"/>
    </location>
</feature>
<name>A0A365TPI0_9GAMM</name>
<accession>A0A365TPI0</accession>
<reference evidence="10" key="1">
    <citation type="submission" date="2018-06" db="EMBL/GenBank/DDBJ databases">
        <title>Whole genome sequencing of four bacterial strains from South Shetland trench revealing bio-synthetic gene clusters.</title>
        <authorList>
            <person name="Abdel-Mageed W.M."/>
            <person name="Lehri B."/>
            <person name="Jarmusch S."/>
            <person name="Miranda K."/>
            <person name="Goodfellow M."/>
            <person name="Jaspars M."/>
            <person name="Karlyshev A.V."/>
        </authorList>
    </citation>
    <scope>NUCLEOTIDE SEQUENCE [LARGE SCALE GENOMIC DNA]</scope>
    <source>
        <strain evidence="10">SST4</strain>
    </source>
</reference>
<organism evidence="9 10">
    <name type="scientific">Vreelandella sulfidaeris</name>
    <dbReference type="NCBI Taxonomy" id="115553"/>
    <lineage>
        <taxon>Bacteria</taxon>
        <taxon>Pseudomonadati</taxon>
        <taxon>Pseudomonadota</taxon>
        <taxon>Gammaproteobacteria</taxon>
        <taxon>Oceanospirillales</taxon>
        <taxon>Halomonadaceae</taxon>
        <taxon>Vreelandella</taxon>
    </lineage>
</organism>
<dbReference type="EMBL" id="QNTU01000006">
    <property type="protein sequence ID" value="RBI67171.1"/>
    <property type="molecule type" value="Genomic_DNA"/>
</dbReference>
<keyword evidence="3" id="KW-1003">Cell membrane</keyword>
<keyword evidence="5 7" id="KW-1133">Transmembrane helix</keyword>
<feature type="domain" description="Acyltransferase 3" evidence="8">
    <location>
        <begin position="6"/>
        <end position="313"/>
    </location>
</feature>
<evidence type="ECO:0000256" key="5">
    <source>
        <dbReference type="ARBA" id="ARBA00022989"/>
    </source>
</evidence>
<keyword evidence="6 7" id="KW-0472">Membrane</keyword>
<evidence type="ECO:0000256" key="3">
    <source>
        <dbReference type="ARBA" id="ARBA00022475"/>
    </source>
</evidence>
<keyword evidence="9" id="KW-0012">Acyltransferase</keyword>